<dbReference type="SUPFAM" id="SSF52540">
    <property type="entry name" value="P-loop containing nucleoside triphosphate hydrolases"/>
    <property type="match status" value="1"/>
</dbReference>
<dbReference type="KEGG" id="sjv:SJAV_00850"/>
<dbReference type="Gene3D" id="3.40.50.300">
    <property type="entry name" value="P-loop containing nucleotide triphosphate hydrolases"/>
    <property type="match status" value="1"/>
</dbReference>
<organism evidence="1">
    <name type="scientific">Sulfurisphaera javensis</name>
    <dbReference type="NCBI Taxonomy" id="2049879"/>
    <lineage>
        <taxon>Archaea</taxon>
        <taxon>Thermoproteota</taxon>
        <taxon>Thermoprotei</taxon>
        <taxon>Sulfolobales</taxon>
        <taxon>Sulfolobaceae</taxon>
        <taxon>Sulfurisphaera</taxon>
    </lineage>
</organism>
<reference evidence="1" key="1">
    <citation type="submission" date="2024-03" db="EMBL/GenBank/DDBJ databases">
        <title>Complete genome sequence of Sulfurisphaera javensis strain KD-1.</title>
        <authorList>
            <person name="Sakai H."/>
            <person name="Nur N."/>
            <person name="Suwanto A."/>
            <person name="Kurosawa N."/>
        </authorList>
    </citation>
    <scope>NUCLEOTIDE SEQUENCE</scope>
    <source>
        <strain evidence="1">KD-1</strain>
    </source>
</reference>
<evidence type="ECO:0000313" key="1">
    <source>
        <dbReference type="EMBL" id="BFH72141.1"/>
    </source>
</evidence>
<evidence type="ECO:0008006" key="2">
    <source>
        <dbReference type="Google" id="ProtNLM"/>
    </source>
</evidence>
<accession>A0AAT9GMU6</accession>
<proteinExistence type="predicted"/>
<dbReference type="EMBL" id="AP031322">
    <property type="protein sequence ID" value="BFH72141.1"/>
    <property type="molecule type" value="Genomic_DNA"/>
</dbReference>
<protein>
    <recommendedName>
        <fullName evidence="2">ABC transporter ATP-binding protein</fullName>
    </recommendedName>
</protein>
<gene>
    <name evidence="1" type="ORF">SJAV_00850</name>
</gene>
<sequence length="265" mass="31063">MSRLPLVISNLHGNYISNIDLEINKISCIVGNSGKDKDEIEELILRKINCRYIRIIPKYRINVPLSVSEVLSLYEKKFGKRNEFILNFLGLDKKRKVTDLTEFEKFKLELSQVAFGKTKLLLVENFMETFEEQLKSQAIKLIIKTANLLDFAVLFFFSNMEFIDVCERVYVIYGGKLLEYSIKSKEFYHPYSMTLKKSILSIGKNNERVEVSYVGEPSLRGCPFHDYCEFVKKDRKLFRICVSLFPPRAIINQNEVFCWLYSPRK</sequence>
<dbReference type="GeneID" id="92353018"/>
<dbReference type="AlphaFoldDB" id="A0AAT9GMU6"/>
<dbReference type="InterPro" id="IPR027417">
    <property type="entry name" value="P-loop_NTPase"/>
</dbReference>
<name>A0AAT9GMU6_9CREN</name>
<dbReference type="RefSeq" id="WP_369610390.1">
    <property type="nucleotide sequence ID" value="NZ_AP031322.1"/>
</dbReference>